<feature type="transmembrane region" description="Helical" evidence="9">
    <location>
        <begin position="521"/>
        <end position="545"/>
    </location>
</feature>
<keyword evidence="2" id="KW-0813">Transport</keyword>
<evidence type="ECO:0000256" key="6">
    <source>
        <dbReference type="ARBA" id="ARBA00022989"/>
    </source>
</evidence>
<feature type="transmembrane region" description="Helical" evidence="9">
    <location>
        <begin position="981"/>
        <end position="1007"/>
    </location>
</feature>
<dbReference type="RefSeq" id="WP_110173580.1">
    <property type="nucleotide sequence ID" value="NZ_CP015136.1"/>
</dbReference>
<feature type="transmembrane region" description="Helical" evidence="9">
    <location>
        <begin position="431"/>
        <end position="455"/>
    </location>
</feature>
<dbReference type="SUPFAM" id="SSF82714">
    <property type="entry name" value="Multidrug efflux transporter AcrB TolC docking domain, DN and DC subdomains"/>
    <property type="match status" value="2"/>
</dbReference>
<keyword evidence="3" id="KW-1003">Cell membrane</keyword>
<proteinExistence type="predicted"/>
<evidence type="ECO:0000256" key="3">
    <source>
        <dbReference type="ARBA" id="ARBA00022475"/>
    </source>
</evidence>
<dbReference type="Gene3D" id="3.30.70.1430">
    <property type="entry name" value="Multidrug efflux transporter AcrB pore domain"/>
    <property type="match status" value="2"/>
</dbReference>
<dbReference type="Proteomes" id="UP000076079">
    <property type="component" value="Chromosome"/>
</dbReference>
<feature type="transmembrane region" description="Helical" evidence="9">
    <location>
        <begin position="467"/>
        <end position="490"/>
    </location>
</feature>
<dbReference type="PANTHER" id="PTHR32063:SF34">
    <property type="entry name" value="MULTIDRUG RESISTANCE PROTEIN MDTC"/>
    <property type="match status" value="1"/>
</dbReference>
<keyword evidence="7 9" id="KW-0472">Membrane</keyword>
<dbReference type="Pfam" id="PF00873">
    <property type="entry name" value="ACR_tran"/>
    <property type="match status" value="1"/>
</dbReference>
<dbReference type="GO" id="GO:0042910">
    <property type="term" value="F:xenobiotic transmembrane transporter activity"/>
    <property type="evidence" value="ECO:0007669"/>
    <property type="project" value="TreeGrafter"/>
</dbReference>
<dbReference type="SUPFAM" id="SSF82693">
    <property type="entry name" value="Multidrug efflux transporter AcrB pore domain, PN1, PN2, PC1 and PC2 subdomains"/>
    <property type="match status" value="3"/>
</dbReference>
<feature type="transmembrane region" description="Helical" evidence="9">
    <location>
        <begin position="12"/>
        <end position="32"/>
    </location>
</feature>
<feature type="transmembrane region" description="Helical" evidence="9">
    <location>
        <begin position="387"/>
        <end position="410"/>
    </location>
</feature>
<keyword evidence="6 9" id="KW-1133">Transmembrane helix</keyword>
<organism evidence="10 11">
    <name type="scientific">Luteitalea pratensis</name>
    <dbReference type="NCBI Taxonomy" id="1855912"/>
    <lineage>
        <taxon>Bacteria</taxon>
        <taxon>Pseudomonadati</taxon>
        <taxon>Acidobacteriota</taxon>
        <taxon>Vicinamibacteria</taxon>
        <taxon>Vicinamibacterales</taxon>
        <taxon>Vicinamibacteraceae</taxon>
        <taxon>Luteitalea</taxon>
    </lineage>
</organism>
<feature type="transmembrane region" description="Helical" evidence="9">
    <location>
        <begin position="338"/>
        <end position="356"/>
    </location>
</feature>
<dbReference type="Gene3D" id="3.30.70.1320">
    <property type="entry name" value="Multidrug efflux transporter AcrB pore domain like"/>
    <property type="match status" value="1"/>
</dbReference>
<feature type="transmembrane region" description="Helical" evidence="9">
    <location>
        <begin position="903"/>
        <end position="928"/>
    </location>
</feature>
<dbReference type="Gene3D" id="3.30.70.1440">
    <property type="entry name" value="Multidrug efflux transporter AcrB pore domain"/>
    <property type="match status" value="1"/>
</dbReference>
<evidence type="ECO:0000256" key="1">
    <source>
        <dbReference type="ARBA" id="ARBA00004429"/>
    </source>
</evidence>
<dbReference type="InterPro" id="IPR027463">
    <property type="entry name" value="AcrB_DN_DC_subdom"/>
</dbReference>
<evidence type="ECO:0000256" key="7">
    <source>
        <dbReference type="ARBA" id="ARBA00023136"/>
    </source>
</evidence>
<keyword evidence="11" id="KW-1185">Reference proteome</keyword>
<keyword evidence="4" id="KW-0997">Cell inner membrane</keyword>
<reference evidence="11" key="2">
    <citation type="submission" date="2016-04" db="EMBL/GenBank/DDBJ databases">
        <title>First Complete Genome Sequence of a Subdivision 6 Acidobacterium.</title>
        <authorList>
            <person name="Huang S."/>
            <person name="Vieira S."/>
            <person name="Bunk B."/>
            <person name="Riedel T."/>
            <person name="Sproeer C."/>
            <person name="Overmann J."/>
        </authorList>
    </citation>
    <scope>NUCLEOTIDE SEQUENCE [LARGE SCALE GENOMIC DNA]</scope>
    <source>
        <strain evidence="11">DSM 100886 HEG_-6_39</strain>
    </source>
</reference>
<dbReference type="SUPFAM" id="SSF82866">
    <property type="entry name" value="Multidrug efflux transporter AcrB transmembrane domain"/>
    <property type="match status" value="2"/>
</dbReference>
<reference evidence="10 11" key="1">
    <citation type="journal article" date="2016" name="Genome Announc.">
        <title>First Complete Genome Sequence of a Subdivision 6 Acidobacterium Strain.</title>
        <authorList>
            <person name="Huang S."/>
            <person name="Vieira S."/>
            <person name="Bunk B."/>
            <person name="Riedel T."/>
            <person name="Sproer C."/>
            <person name="Overmann J."/>
        </authorList>
    </citation>
    <scope>NUCLEOTIDE SEQUENCE [LARGE SCALE GENOMIC DNA]</scope>
    <source>
        <strain evidence="11">DSM 100886 HEG_-6_39</strain>
    </source>
</reference>
<comment type="subcellular location">
    <subcellularLocation>
        <location evidence="1">Cell inner membrane</location>
        <topology evidence="1">Multi-pass membrane protein</topology>
    </subcellularLocation>
</comment>
<keyword evidence="5 9" id="KW-0812">Transmembrane</keyword>
<dbReference type="FunFam" id="3.30.70.1430:FF:000001">
    <property type="entry name" value="Efflux pump membrane transporter"/>
    <property type="match status" value="1"/>
</dbReference>
<dbReference type="Gene3D" id="3.30.2090.10">
    <property type="entry name" value="Multidrug efflux transporter AcrB TolC docking domain, DN and DC subdomains"/>
    <property type="match status" value="2"/>
</dbReference>
<dbReference type="Gene3D" id="1.20.1640.10">
    <property type="entry name" value="Multidrug efflux transporter AcrB transmembrane domain"/>
    <property type="match status" value="2"/>
</dbReference>
<dbReference type="OrthoDB" id="9757876at2"/>
<evidence type="ECO:0000256" key="5">
    <source>
        <dbReference type="ARBA" id="ARBA00022692"/>
    </source>
</evidence>
<dbReference type="PRINTS" id="PR00702">
    <property type="entry name" value="ACRIFLAVINRP"/>
</dbReference>
<feature type="transmembrane region" description="Helical" evidence="9">
    <location>
        <begin position="363"/>
        <end position="381"/>
    </location>
</feature>
<dbReference type="PANTHER" id="PTHR32063">
    <property type="match status" value="1"/>
</dbReference>
<feature type="transmembrane region" description="Helical" evidence="9">
    <location>
        <begin position="877"/>
        <end position="897"/>
    </location>
</feature>
<feature type="transmembrane region" description="Helical" evidence="9">
    <location>
        <begin position="948"/>
        <end position="969"/>
    </location>
</feature>
<feature type="transmembrane region" description="Helical" evidence="9">
    <location>
        <begin position="853"/>
        <end position="870"/>
    </location>
</feature>
<dbReference type="GO" id="GO:0005886">
    <property type="term" value="C:plasma membrane"/>
    <property type="evidence" value="ECO:0007669"/>
    <property type="project" value="UniProtKB-SubCell"/>
</dbReference>
<sequence length="1043" mass="112612">MSLSSPFIERPVATTLLSLSVVMVGVLGYMLLPVSPLPQVDFPAISVSASLPGASPETMASSIATPLERALGTIAGVNQIDSQSSQGSTRIFIQFDLGKNIDTAAREVQAAINASRSLLPSSLPGMPQYRKINPSQAPIMLLALTSKTATSSELYDLASTVLAQKVAQVIGVGDVTVGGGSLPAVRVELQPQALTQYGISLDQVRQSISGANLLRPKGIIEDGERHWQIQASDQLTKAADYRPLVIAYRGDAPVRLQDVANVYDGIEDRYNAGYFNNENAVLLVVSRQPQANIIATVDGVMEQLPALRAFLPAGVSLDVASDRSPTIRATLQEAQRTLLIAVALVVFVVLLFLANFRAAMIPVTAVPVALVGSCAVMYLWGFSLNNLSLMALIVATGLVVDDAIVVLENISRHVEEGMAPMAAALQGAREVGFTLLSMNLSLVAVFVSILFMGGIVERLFREFSITLVAAILISLVVSLTLTPMLCARWLSARRLRPGRLQRISDAVFGRLRRGYGRSLDWALHHAPIILMLFIGVAALNVHLYMKAPKSFLPDQDTGQLGGFIRGDDGMSFQIMQPKIDAFRKAVLKDPAVESVAGFIGGGRGINNAQIFVRLKPLKERMVSAQVVADRIRRNLPPVAGARMFLNVDQDIRFGGGFGRGTYSYTLRADDLGLLRVWGQRIRSALSQLPEVTGIEDELISSQQITLDVDREAARQLGIEMNTVTQALNNAFGQRQVSTIYNAMNQYRVVMEVAPRFAQGPEALDEVYVVTAAGRVPLSSFSHYTRSTANDRVSRNDQFASTSIGFELAPNVSLSQAETAINRAVSLLTMPSSVQGRLQGNASLFQRMQGNQPVAILGTLLVVYIVLGVLYESYVHPLTILSTLPSAGVGALIALLLLKTDFSLVALLGVFLLIGVVMKNAILMIDVALQIERERNATPIAAIREACLLRLRPILMTTMAALLGALPLMLGEGEGAELRRPLGIAIVGGLAMSQILTLYTTPVVYLYLEEIRTKFSRRRAARRHAPPRPSEDTAQVTSMPAHGQ</sequence>
<feature type="region of interest" description="Disordered" evidence="8">
    <location>
        <begin position="1017"/>
        <end position="1043"/>
    </location>
</feature>
<dbReference type="KEGG" id="abac:LuPra_05366"/>
<evidence type="ECO:0000256" key="8">
    <source>
        <dbReference type="SAM" id="MobiDB-lite"/>
    </source>
</evidence>
<dbReference type="AlphaFoldDB" id="A0A143PW84"/>
<evidence type="ECO:0000256" key="9">
    <source>
        <dbReference type="SAM" id="Phobius"/>
    </source>
</evidence>
<evidence type="ECO:0000313" key="10">
    <source>
        <dbReference type="EMBL" id="AMY12094.1"/>
    </source>
</evidence>
<gene>
    <name evidence="10" type="primary">mdtC_4</name>
    <name evidence="10" type="ORF">LuPra_05366</name>
</gene>
<evidence type="ECO:0000256" key="4">
    <source>
        <dbReference type="ARBA" id="ARBA00022519"/>
    </source>
</evidence>
<dbReference type="STRING" id="1855912.LuPra_05366"/>
<evidence type="ECO:0000313" key="11">
    <source>
        <dbReference type="Proteomes" id="UP000076079"/>
    </source>
</evidence>
<dbReference type="FunFam" id="1.20.1640.10:FF:000001">
    <property type="entry name" value="Efflux pump membrane transporter"/>
    <property type="match status" value="1"/>
</dbReference>
<accession>A0A143PW84</accession>
<protein>
    <submittedName>
        <fullName evidence="10">Multidrug transporter MdtC</fullName>
    </submittedName>
</protein>
<dbReference type="EMBL" id="CP015136">
    <property type="protein sequence ID" value="AMY12094.1"/>
    <property type="molecule type" value="Genomic_DNA"/>
</dbReference>
<name>A0A143PW84_LUTPR</name>
<evidence type="ECO:0000256" key="2">
    <source>
        <dbReference type="ARBA" id="ARBA00022448"/>
    </source>
</evidence>
<dbReference type="PATRIC" id="fig|1813736.3.peg.5646"/>
<dbReference type="InterPro" id="IPR001036">
    <property type="entry name" value="Acrflvin-R"/>
</dbReference>